<protein>
    <submittedName>
        <fullName evidence="2">Uncharacterized protein</fullName>
    </submittedName>
</protein>
<keyword evidence="3" id="KW-1185">Reference proteome</keyword>
<dbReference type="Proteomes" id="UP001221328">
    <property type="component" value="Unassembled WGS sequence"/>
</dbReference>
<comment type="caution">
    <text evidence="2">The sequence shown here is derived from an EMBL/GenBank/DDBJ whole genome shotgun (WGS) entry which is preliminary data.</text>
</comment>
<organism evidence="2 3">
    <name type="scientific">Streptomyces gilvifuscus</name>
    <dbReference type="NCBI Taxonomy" id="1550617"/>
    <lineage>
        <taxon>Bacteria</taxon>
        <taxon>Bacillati</taxon>
        <taxon>Actinomycetota</taxon>
        <taxon>Actinomycetes</taxon>
        <taxon>Kitasatosporales</taxon>
        <taxon>Streptomycetaceae</taxon>
        <taxon>Streptomyces</taxon>
    </lineage>
</organism>
<name>A0ABT5G8J0_9ACTN</name>
<feature type="region of interest" description="Disordered" evidence="1">
    <location>
        <begin position="1"/>
        <end position="35"/>
    </location>
</feature>
<gene>
    <name evidence="2" type="ORF">PO587_41935</name>
</gene>
<accession>A0ABT5G8J0</accession>
<reference evidence="2 3" key="1">
    <citation type="journal article" date="2015" name="Int. J. Syst. Evol. Microbiol.">
        <title>Streptomyces gilvifuscus sp. nov., an actinomycete that produces antibacterial compounds isolated from soil.</title>
        <authorList>
            <person name="Nguyen T.M."/>
            <person name="Kim J."/>
        </authorList>
    </citation>
    <scope>NUCLEOTIDE SEQUENCE [LARGE SCALE GENOMIC DNA]</scope>
    <source>
        <strain evidence="2 3">T113</strain>
    </source>
</reference>
<dbReference type="EMBL" id="JAQOSK010000028">
    <property type="protein sequence ID" value="MDC2961006.1"/>
    <property type="molecule type" value="Genomic_DNA"/>
</dbReference>
<sequence length="218" mass="22522">MKNSRIKGAQVGDGNVQNNTYLPPQRGGHRSRVHDSSATVTAGDHATINQKNTHLKFSVPVIGPLLSLAVAHPVVAGVAALAVVGGGGLATKAALSDPAPSVSTALVRGFHLEDGEQGAPVGYDFSHTPPSRAGTTTDAIYVSGGYFNATNGKLAEWGSQNLPTASDCRNAVAKHPVRQAVVTSFGLTCYVDRNGNPGYILVTGSDSESTIIDTAHLR</sequence>
<proteinExistence type="predicted"/>
<dbReference type="RefSeq" id="WP_200699883.1">
    <property type="nucleotide sequence ID" value="NZ_JAQOSK010000028.1"/>
</dbReference>
<evidence type="ECO:0000256" key="1">
    <source>
        <dbReference type="SAM" id="MobiDB-lite"/>
    </source>
</evidence>
<evidence type="ECO:0000313" key="3">
    <source>
        <dbReference type="Proteomes" id="UP001221328"/>
    </source>
</evidence>
<evidence type="ECO:0000313" key="2">
    <source>
        <dbReference type="EMBL" id="MDC2961006.1"/>
    </source>
</evidence>